<evidence type="ECO:0000313" key="3">
    <source>
        <dbReference type="EMBL" id="CDS18457.1"/>
    </source>
</evidence>
<evidence type="ECO:0000256" key="2">
    <source>
        <dbReference type="RuleBase" id="RU363116"/>
    </source>
</evidence>
<reference evidence="3 4" key="1">
    <citation type="journal article" date="2013" name="Nature">
        <title>The genomes of four tapeworm species reveal adaptations to parasitism.</title>
        <authorList>
            <person name="Tsai I.J."/>
            <person name="Zarowiecki M."/>
            <person name="Holroyd N."/>
            <person name="Garciarrubio A."/>
            <person name="Sanchez-Flores A."/>
            <person name="Brooks K.L."/>
            <person name="Tracey A."/>
            <person name="Bobes R.J."/>
            <person name="Fragoso G."/>
            <person name="Sciutto E."/>
            <person name="Aslett M."/>
            <person name="Beasley H."/>
            <person name="Bennett H.M."/>
            <person name="Cai J."/>
            <person name="Camicia F."/>
            <person name="Clark R."/>
            <person name="Cucher M."/>
            <person name="De Silva N."/>
            <person name="Day T.A."/>
            <person name="Deplazes P."/>
            <person name="Estrada K."/>
            <person name="Fernandez C."/>
            <person name="Holland P.W."/>
            <person name="Hou J."/>
            <person name="Hu S."/>
            <person name="Huckvale T."/>
            <person name="Hung S.S."/>
            <person name="Kamenetzky L."/>
            <person name="Keane J.A."/>
            <person name="Kiss F."/>
            <person name="Koziol U."/>
            <person name="Lambert O."/>
            <person name="Liu K."/>
            <person name="Luo X."/>
            <person name="Luo Y."/>
            <person name="Macchiaroli N."/>
            <person name="Nichol S."/>
            <person name="Paps J."/>
            <person name="Parkinson J."/>
            <person name="Pouchkina-Stantcheva N."/>
            <person name="Riddiford N."/>
            <person name="Rosenzvit M."/>
            <person name="Salinas G."/>
            <person name="Wasmuth J.D."/>
            <person name="Zamanian M."/>
            <person name="Zheng Y."/>
            <person name="Cai X."/>
            <person name="Soberon X."/>
            <person name="Olson P.D."/>
            <person name="Laclette J.P."/>
            <person name="Brehm K."/>
            <person name="Berriman M."/>
            <person name="Garciarrubio A."/>
            <person name="Bobes R.J."/>
            <person name="Fragoso G."/>
            <person name="Sanchez-Flores A."/>
            <person name="Estrada K."/>
            <person name="Cevallos M.A."/>
            <person name="Morett E."/>
            <person name="Gonzalez V."/>
            <person name="Portillo T."/>
            <person name="Ochoa-Leyva A."/>
            <person name="Jose M.V."/>
            <person name="Sciutto E."/>
            <person name="Landa A."/>
            <person name="Jimenez L."/>
            <person name="Valdes V."/>
            <person name="Carrero J.C."/>
            <person name="Larralde C."/>
            <person name="Morales-Montor J."/>
            <person name="Limon-Lason J."/>
            <person name="Soberon X."/>
            <person name="Laclette J.P."/>
        </authorList>
    </citation>
    <scope>NUCLEOTIDE SEQUENCE [LARGE SCALE GENOMIC DNA]</scope>
</reference>
<dbReference type="PANTHER" id="PTHR23248:SF9">
    <property type="entry name" value="PHOSPHOLIPID SCRAMBLASE"/>
    <property type="match status" value="1"/>
</dbReference>
<dbReference type="AlphaFoldDB" id="A0A068WJ32"/>
<keyword evidence="2" id="KW-0106">Calcium</keyword>
<evidence type="ECO:0000313" key="5">
    <source>
        <dbReference type="WBParaSite" id="EgrG_000624400"/>
    </source>
</evidence>
<comment type="similarity">
    <text evidence="1 2">Belongs to the phospholipid scramblase family.</text>
</comment>
<name>A0A068WJ32_ECHGR</name>
<dbReference type="Proteomes" id="UP000492820">
    <property type="component" value="Unassembled WGS sequence"/>
</dbReference>
<evidence type="ECO:0000313" key="4">
    <source>
        <dbReference type="Proteomes" id="UP000492820"/>
    </source>
</evidence>
<gene>
    <name evidence="3" type="ORF">EgrG_000624400</name>
</gene>
<dbReference type="WBParaSite" id="EgrG_000624400">
    <property type="protein sequence ID" value="EgrG_000624400"/>
    <property type="gene ID" value="EgrG_000624400"/>
</dbReference>
<comment type="cofactor">
    <cofactor evidence="2">
        <name>Ca(2+)</name>
        <dbReference type="ChEBI" id="CHEBI:29108"/>
    </cofactor>
</comment>
<dbReference type="Pfam" id="PF03803">
    <property type="entry name" value="Scramblase"/>
    <property type="match status" value="1"/>
</dbReference>
<dbReference type="EMBL" id="LK028578">
    <property type="protein sequence ID" value="CDS18457.1"/>
    <property type="molecule type" value="Genomic_DNA"/>
</dbReference>
<organism evidence="3">
    <name type="scientific">Echinococcus granulosus</name>
    <name type="common">Hydatid tapeworm</name>
    <dbReference type="NCBI Taxonomy" id="6210"/>
    <lineage>
        <taxon>Eukaryota</taxon>
        <taxon>Metazoa</taxon>
        <taxon>Spiralia</taxon>
        <taxon>Lophotrochozoa</taxon>
        <taxon>Platyhelminthes</taxon>
        <taxon>Cestoda</taxon>
        <taxon>Eucestoda</taxon>
        <taxon>Cyclophyllidea</taxon>
        <taxon>Taeniidae</taxon>
        <taxon>Echinococcus</taxon>
        <taxon>Echinococcus granulosus group</taxon>
    </lineage>
</organism>
<accession>A0A068WJ32</accession>
<dbReference type="GO" id="GO:0017128">
    <property type="term" value="F:phospholipid scramblase activity"/>
    <property type="evidence" value="ECO:0007669"/>
    <property type="project" value="InterPro"/>
</dbReference>
<dbReference type="GO" id="GO:0005886">
    <property type="term" value="C:plasma membrane"/>
    <property type="evidence" value="ECO:0007669"/>
    <property type="project" value="TreeGrafter"/>
</dbReference>
<protein>
    <recommendedName>
        <fullName evidence="2">Phospholipid scramblase</fullName>
    </recommendedName>
</protein>
<proteinExistence type="inferred from homology"/>
<evidence type="ECO:0000256" key="1">
    <source>
        <dbReference type="ARBA" id="ARBA00005350"/>
    </source>
</evidence>
<reference evidence="3" key="2">
    <citation type="submission" date="2014-06" db="EMBL/GenBank/DDBJ databases">
        <authorList>
            <person name="Aslett M."/>
        </authorList>
    </citation>
    <scope>NUCLEOTIDE SEQUENCE</scope>
</reference>
<reference evidence="5" key="3">
    <citation type="submission" date="2020-10" db="UniProtKB">
        <authorList>
            <consortium name="WormBaseParasite"/>
        </authorList>
    </citation>
    <scope>IDENTIFICATION</scope>
</reference>
<comment type="function">
    <text evidence="2">May mediate accelerated ATP-independent bidirectional transbilayer migration of phospholipids upon binding calcium ions that results in a loss of phospholipid asymmetry in the plasma membrane.</text>
</comment>
<dbReference type="OrthoDB" id="191150at2759"/>
<keyword evidence="2" id="KW-0564">Palmitate</keyword>
<keyword evidence="2" id="KW-0449">Lipoprotein</keyword>
<dbReference type="InterPro" id="IPR005552">
    <property type="entry name" value="Scramblase"/>
</dbReference>
<sequence>MGISVFLATWKFDDWHSWRHPPAPQRLFLWTTSPVLLNFNIPHPPETSLRTKSESPPGKVIVEANPRRGKTIERGSIFLSEMSTDLEAQRTQGPESSVAVLPDFDVPHGLRFLLRTTQIRVYRVPIEGENKCCSAFPRKFYVADGEGNPILEGVESSSWCARLCAESSHAFEVDFRDADGATVLSMEKTAGCSAFYCCNAPAISVVSGSDNYGTVLQSGILPRTRLTLLDGIERPQLRLLGPCARQSRYIDGIFKLKCFSERGSLGRLTVQHFAGMDSYQIYFPVDLDLRMKCLLIASAVLLDCIFA</sequence>
<dbReference type="PANTHER" id="PTHR23248">
    <property type="entry name" value="PHOSPHOLIPID SCRAMBLASE-RELATED"/>
    <property type="match status" value="1"/>
</dbReference>